<feature type="domain" description="FAS1-like dehydratase" evidence="2">
    <location>
        <begin position="5"/>
        <end position="138"/>
    </location>
</feature>
<feature type="region of interest" description="Disordered" evidence="1">
    <location>
        <begin position="58"/>
        <end position="81"/>
    </location>
</feature>
<comment type="caution">
    <text evidence="3">The sequence shown here is derived from an EMBL/GenBank/DDBJ whole genome shotgun (WGS) entry which is preliminary data.</text>
</comment>
<protein>
    <recommendedName>
        <fullName evidence="2">FAS1-like dehydratase domain-containing protein</fullName>
    </recommendedName>
</protein>
<dbReference type="RefSeq" id="WP_344588215.1">
    <property type="nucleotide sequence ID" value="NZ_BAAARW010000006.1"/>
</dbReference>
<evidence type="ECO:0000256" key="1">
    <source>
        <dbReference type="SAM" id="MobiDB-lite"/>
    </source>
</evidence>
<accession>A0ABP5VRM6</accession>
<dbReference type="SUPFAM" id="SSF54637">
    <property type="entry name" value="Thioesterase/thiol ester dehydrase-isomerase"/>
    <property type="match status" value="1"/>
</dbReference>
<sequence>MPVIRLPIEPGHMLAFARSIGDDDPAYQAVLTDPDGRAVAPPTFVMASAHFDDDYPLRPRPGEEWFGSGAGPGTAREGGGGLHAEQHFEYHRPVRAGDVLTAETRPGRTWEKNGRAGRLRFTETVTEYRGAGGALVVTARSVGVVPEGPVTGPSAGGGQESNR</sequence>
<name>A0ABP5VRM6_9ACTN</name>
<evidence type="ECO:0000259" key="2">
    <source>
        <dbReference type="Pfam" id="PF13452"/>
    </source>
</evidence>
<dbReference type="Gene3D" id="3.10.129.10">
    <property type="entry name" value="Hotdog Thioesterase"/>
    <property type="match status" value="1"/>
</dbReference>
<organism evidence="3 4">
    <name type="scientific">Actinomadura vinacea</name>
    <dbReference type="NCBI Taxonomy" id="115336"/>
    <lineage>
        <taxon>Bacteria</taxon>
        <taxon>Bacillati</taxon>
        <taxon>Actinomycetota</taxon>
        <taxon>Actinomycetes</taxon>
        <taxon>Streptosporangiales</taxon>
        <taxon>Thermomonosporaceae</taxon>
        <taxon>Actinomadura</taxon>
    </lineage>
</organism>
<evidence type="ECO:0000313" key="3">
    <source>
        <dbReference type="EMBL" id="GAA2409988.1"/>
    </source>
</evidence>
<dbReference type="Proteomes" id="UP001501231">
    <property type="component" value="Unassembled WGS sequence"/>
</dbReference>
<evidence type="ECO:0000313" key="4">
    <source>
        <dbReference type="Proteomes" id="UP001501231"/>
    </source>
</evidence>
<gene>
    <name evidence="3" type="ORF">GCM10010191_18320</name>
</gene>
<dbReference type="Pfam" id="PF13452">
    <property type="entry name" value="FAS1_DH_region"/>
    <property type="match status" value="1"/>
</dbReference>
<feature type="compositionally biased region" description="Gly residues" evidence="1">
    <location>
        <begin position="68"/>
        <end position="81"/>
    </location>
</feature>
<dbReference type="InterPro" id="IPR039569">
    <property type="entry name" value="FAS1-like_DH_region"/>
</dbReference>
<reference evidence="4" key="1">
    <citation type="journal article" date="2019" name="Int. J. Syst. Evol. Microbiol.">
        <title>The Global Catalogue of Microorganisms (GCM) 10K type strain sequencing project: providing services to taxonomists for standard genome sequencing and annotation.</title>
        <authorList>
            <consortium name="The Broad Institute Genomics Platform"/>
            <consortium name="The Broad Institute Genome Sequencing Center for Infectious Disease"/>
            <person name="Wu L."/>
            <person name="Ma J."/>
        </authorList>
    </citation>
    <scope>NUCLEOTIDE SEQUENCE [LARGE SCALE GENOMIC DNA]</scope>
    <source>
        <strain evidence="4">JCM 3325</strain>
    </source>
</reference>
<dbReference type="InterPro" id="IPR029069">
    <property type="entry name" value="HotDog_dom_sf"/>
</dbReference>
<proteinExistence type="predicted"/>
<dbReference type="EMBL" id="BAAARW010000006">
    <property type="protein sequence ID" value="GAA2409988.1"/>
    <property type="molecule type" value="Genomic_DNA"/>
</dbReference>
<keyword evidence="4" id="KW-1185">Reference proteome</keyword>